<dbReference type="SMART" id="SM00267">
    <property type="entry name" value="GGDEF"/>
    <property type="match status" value="1"/>
</dbReference>
<dbReference type="PROSITE" id="PS50887">
    <property type="entry name" value="GGDEF"/>
    <property type="match status" value="1"/>
</dbReference>
<evidence type="ECO:0000313" key="4">
    <source>
        <dbReference type="EMBL" id="PRC92063.1"/>
    </source>
</evidence>
<dbReference type="GO" id="GO:0071111">
    <property type="term" value="F:cyclic-guanylate-specific phosphodiesterase activity"/>
    <property type="evidence" value="ECO:0007669"/>
    <property type="project" value="InterPro"/>
</dbReference>
<dbReference type="SUPFAM" id="SSF55073">
    <property type="entry name" value="Nucleotide cyclase"/>
    <property type="match status" value="1"/>
</dbReference>
<dbReference type="Pfam" id="PF00990">
    <property type="entry name" value="GGDEF"/>
    <property type="match status" value="1"/>
</dbReference>
<dbReference type="SUPFAM" id="SSF141868">
    <property type="entry name" value="EAL domain-like"/>
    <property type="match status" value="1"/>
</dbReference>
<dbReference type="InterPro" id="IPR050706">
    <property type="entry name" value="Cyclic-di-GMP_PDE-like"/>
</dbReference>
<keyword evidence="5" id="KW-1185">Reference proteome</keyword>
<dbReference type="InterPro" id="IPR000160">
    <property type="entry name" value="GGDEF_dom"/>
</dbReference>
<sequence>MSIASQARHIFHILVDVFAFKIEDKIAIEKRIRNVTAVATIGLFFGFVFALFNLFTPNMALLGLIELGSVIFLMGPATILGRNPDFVGFAEALVLLAMLCIVMGLIAFGGVEGTGLFWVYTAPFLAFFLKGQHLGWRYSLVLLGIVTAYFIGTSQLQHVFYRHSPVVSAQFIISLVFYILIAAAFNQLRSRFEEQLQKQVVIKTADAQKLLDQLQLLASRDSLTKLPNKVTLVDILKQQIDETSNPDSVLVVCILRLERMLEMSNILGIAKADQLILKVVEYLARFTEAKGTLAHTHRDEFVVTYPTDRASFNDEGLERFIAERQISVEIQGYVIYCEFTLGLAIYPDHAKDPQLLLDKAQQAMLQAHKNGNQWSIYDSKQEQAFVRHHLLFGKLRAALMQQHLRVHYQPQIDLVTGLIVGAEALLRWQDPVEGYISPLEFIPVAEESGLIRPLTTWLVDVCVRECSEWRKQGFELHVSINLSALNLLDPELINVLMTALKKYNLAAFNITLEITESCFMSSPERALEVIQRLHETGFRLAIDDFGTGYSSLSYLKNLPIHELKIDQSFVRKLLQNKGDQAIVSSTVDLAHNFGLVVVAEGIEDEPTSHWLHTRGCDIGQGYFFAKPMPSDAFLKLLFTNLLDHKPEKEINEDYPTQ</sequence>
<evidence type="ECO:0000259" key="2">
    <source>
        <dbReference type="PROSITE" id="PS50883"/>
    </source>
</evidence>
<reference evidence="4 5" key="1">
    <citation type="submission" date="2018-02" db="EMBL/GenBank/DDBJ databases">
        <title>Solimicrobium silvestre gen. nov., sp. nov., isolated from alpine forest soil.</title>
        <authorList>
            <person name="Margesin R."/>
            <person name="Albuquerque L."/>
            <person name="Zhang D.-C."/>
            <person name="Froufe H.J.C."/>
            <person name="Severino R."/>
            <person name="Roxo I."/>
            <person name="Egas C."/>
            <person name="Da Costa M.S."/>
        </authorList>
    </citation>
    <scope>NUCLEOTIDE SEQUENCE [LARGE SCALE GENOMIC DNA]</scope>
    <source>
        <strain evidence="4 5">S20-91</strain>
    </source>
</reference>
<dbReference type="InterPro" id="IPR001633">
    <property type="entry name" value="EAL_dom"/>
</dbReference>
<dbReference type="FunFam" id="3.20.20.450:FF:000001">
    <property type="entry name" value="Cyclic di-GMP phosphodiesterase yahA"/>
    <property type="match status" value="1"/>
</dbReference>
<dbReference type="Gene3D" id="3.30.70.270">
    <property type="match status" value="1"/>
</dbReference>
<feature type="domain" description="GGDEF" evidence="3">
    <location>
        <begin position="248"/>
        <end position="379"/>
    </location>
</feature>
<keyword evidence="1" id="KW-1133">Transmembrane helix</keyword>
<proteinExistence type="predicted"/>
<dbReference type="SMART" id="SM00052">
    <property type="entry name" value="EAL"/>
    <property type="match status" value="1"/>
</dbReference>
<dbReference type="NCBIfam" id="TIGR00254">
    <property type="entry name" value="GGDEF"/>
    <property type="match status" value="1"/>
</dbReference>
<keyword evidence="1" id="KW-0812">Transmembrane</keyword>
<dbReference type="InterPro" id="IPR048435">
    <property type="entry name" value="MASE6"/>
</dbReference>
<evidence type="ECO:0000259" key="3">
    <source>
        <dbReference type="PROSITE" id="PS50887"/>
    </source>
</evidence>
<gene>
    <name evidence="4" type="ORF">S2091_3198</name>
</gene>
<dbReference type="InterPro" id="IPR035919">
    <property type="entry name" value="EAL_sf"/>
</dbReference>
<dbReference type="PROSITE" id="PS50883">
    <property type="entry name" value="EAL"/>
    <property type="match status" value="1"/>
</dbReference>
<keyword evidence="1" id="KW-0472">Membrane</keyword>
<dbReference type="PANTHER" id="PTHR33121:SF19">
    <property type="entry name" value="CYCLIC DI-GMP PHOSPHODIESTERASE PA2567"/>
    <property type="match status" value="1"/>
</dbReference>
<dbReference type="OrthoDB" id="9813903at2"/>
<protein>
    <submittedName>
        <fullName evidence="4">GGDEF: diguanylate cyclase (GGDEF) domain</fullName>
    </submittedName>
</protein>
<feature type="transmembrane region" description="Helical" evidence="1">
    <location>
        <begin position="61"/>
        <end position="80"/>
    </location>
</feature>
<feature type="transmembrane region" description="Helical" evidence="1">
    <location>
        <begin position="35"/>
        <end position="55"/>
    </location>
</feature>
<evidence type="ECO:0000256" key="1">
    <source>
        <dbReference type="SAM" id="Phobius"/>
    </source>
</evidence>
<comment type="caution">
    <text evidence="4">The sequence shown here is derived from an EMBL/GenBank/DDBJ whole genome shotgun (WGS) entry which is preliminary data.</text>
</comment>
<dbReference type="RefSeq" id="WP_105532946.1">
    <property type="nucleotide sequence ID" value="NZ_PUGF01000016.1"/>
</dbReference>
<evidence type="ECO:0000313" key="5">
    <source>
        <dbReference type="Proteomes" id="UP000237839"/>
    </source>
</evidence>
<dbReference type="Pfam" id="PF20966">
    <property type="entry name" value="MASE6"/>
    <property type="match status" value="1"/>
</dbReference>
<dbReference type="EMBL" id="PUGF01000016">
    <property type="protein sequence ID" value="PRC92063.1"/>
    <property type="molecule type" value="Genomic_DNA"/>
</dbReference>
<dbReference type="Pfam" id="PF00563">
    <property type="entry name" value="EAL"/>
    <property type="match status" value="1"/>
</dbReference>
<dbReference type="InterPro" id="IPR029787">
    <property type="entry name" value="Nucleotide_cyclase"/>
</dbReference>
<dbReference type="InterPro" id="IPR043128">
    <property type="entry name" value="Rev_trsase/Diguanyl_cyclase"/>
</dbReference>
<dbReference type="Gene3D" id="3.20.20.450">
    <property type="entry name" value="EAL domain"/>
    <property type="match status" value="1"/>
</dbReference>
<dbReference type="CDD" id="cd01948">
    <property type="entry name" value="EAL"/>
    <property type="match status" value="1"/>
</dbReference>
<feature type="transmembrane region" description="Helical" evidence="1">
    <location>
        <begin position="167"/>
        <end position="188"/>
    </location>
</feature>
<dbReference type="AlphaFoldDB" id="A0A2S9GWG6"/>
<organism evidence="4 5">
    <name type="scientific">Solimicrobium silvestre</name>
    <dbReference type="NCBI Taxonomy" id="2099400"/>
    <lineage>
        <taxon>Bacteria</taxon>
        <taxon>Pseudomonadati</taxon>
        <taxon>Pseudomonadota</taxon>
        <taxon>Betaproteobacteria</taxon>
        <taxon>Burkholderiales</taxon>
        <taxon>Oxalobacteraceae</taxon>
        <taxon>Solimicrobium</taxon>
    </lineage>
</organism>
<feature type="domain" description="EAL" evidence="2">
    <location>
        <begin position="388"/>
        <end position="641"/>
    </location>
</feature>
<feature type="transmembrane region" description="Helical" evidence="1">
    <location>
        <begin position="92"/>
        <end position="109"/>
    </location>
</feature>
<name>A0A2S9GWG6_9BURK</name>
<dbReference type="PANTHER" id="PTHR33121">
    <property type="entry name" value="CYCLIC DI-GMP PHOSPHODIESTERASE PDEF"/>
    <property type="match status" value="1"/>
</dbReference>
<accession>A0A2S9GWG6</accession>
<feature type="transmembrane region" description="Helical" evidence="1">
    <location>
        <begin position="138"/>
        <end position="161"/>
    </location>
</feature>
<dbReference type="Proteomes" id="UP000237839">
    <property type="component" value="Unassembled WGS sequence"/>
</dbReference>